<dbReference type="Proteomes" id="UP001153269">
    <property type="component" value="Unassembled WGS sequence"/>
</dbReference>
<evidence type="ECO:0000256" key="1">
    <source>
        <dbReference type="SAM" id="MobiDB-lite"/>
    </source>
</evidence>
<accession>A0A9N7VH52</accession>
<sequence>MREGKRTGTGAVASRPDPAQPRGLHFHLTVRNKLSSDAEITERRRSGDSRAKQGSHTVSFHSARFMWVGLQLEASSDTCNPVAAAAEELHSEKGLSLCGTRAHIARRCPARTVLDALWPSGPNLFAPGGAQRGGGSRLLPQPFYRESIAGRQAISNGNRIPHHPYYPHYIHNTPPSSCGWIADWCKRGGCWGGMETEVGWCELVTDSPRAPSPPCSPGPKNEDKHLETL</sequence>
<name>A0A9N7VH52_PLEPL</name>
<dbReference type="AlphaFoldDB" id="A0A9N7VH52"/>
<evidence type="ECO:0000313" key="2">
    <source>
        <dbReference type="EMBL" id="CAB1452692.1"/>
    </source>
</evidence>
<feature type="compositionally biased region" description="Basic and acidic residues" evidence="1">
    <location>
        <begin position="220"/>
        <end position="229"/>
    </location>
</feature>
<comment type="caution">
    <text evidence="2">The sequence shown here is derived from an EMBL/GenBank/DDBJ whole genome shotgun (WGS) entry which is preliminary data.</text>
</comment>
<keyword evidence="3" id="KW-1185">Reference proteome</keyword>
<evidence type="ECO:0000313" key="3">
    <source>
        <dbReference type="Proteomes" id="UP001153269"/>
    </source>
</evidence>
<feature type="region of interest" description="Disordered" evidence="1">
    <location>
        <begin position="1"/>
        <end position="23"/>
    </location>
</feature>
<dbReference type="EMBL" id="CADEAL010004138">
    <property type="protein sequence ID" value="CAB1452692.1"/>
    <property type="molecule type" value="Genomic_DNA"/>
</dbReference>
<protein>
    <submittedName>
        <fullName evidence="2">Uncharacterized protein</fullName>
    </submittedName>
</protein>
<organism evidence="2 3">
    <name type="scientific">Pleuronectes platessa</name>
    <name type="common">European plaice</name>
    <dbReference type="NCBI Taxonomy" id="8262"/>
    <lineage>
        <taxon>Eukaryota</taxon>
        <taxon>Metazoa</taxon>
        <taxon>Chordata</taxon>
        <taxon>Craniata</taxon>
        <taxon>Vertebrata</taxon>
        <taxon>Euteleostomi</taxon>
        <taxon>Actinopterygii</taxon>
        <taxon>Neopterygii</taxon>
        <taxon>Teleostei</taxon>
        <taxon>Neoteleostei</taxon>
        <taxon>Acanthomorphata</taxon>
        <taxon>Carangaria</taxon>
        <taxon>Pleuronectiformes</taxon>
        <taxon>Pleuronectoidei</taxon>
        <taxon>Pleuronectidae</taxon>
        <taxon>Pleuronectes</taxon>
    </lineage>
</organism>
<gene>
    <name evidence="2" type="ORF">PLEPLA_LOCUS40442</name>
</gene>
<feature type="region of interest" description="Disordered" evidence="1">
    <location>
        <begin position="208"/>
        <end position="229"/>
    </location>
</feature>
<reference evidence="2" key="1">
    <citation type="submission" date="2020-03" db="EMBL/GenBank/DDBJ databases">
        <authorList>
            <person name="Weist P."/>
        </authorList>
    </citation>
    <scope>NUCLEOTIDE SEQUENCE</scope>
</reference>
<proteinExistence type="predicted"/>